<keyword evidence="1" id="KW-0378">Hydrolase</keyword>
<dbReference type="EMBL" id="JAMZMM010000471">
    <property type="protein sequence ID" value="MCP2732074.1"/>
    <property type="molecule type" value="Genomic_DNA"/>
</dbReference>
<keyword evidence="2" id="KW-1185">Reference proteome</keyword>
<dbReference type="Proteomes" id="UP001204953">
    <property type="component" value="Unassembled WGS sequence"/>
</dbReference>
<sequence>MARWKFPGIIASLAVAVILSQSSCGFQKSPSEIAKEITVLIDSCSVGSGVIFKHENNRYFVMTARHVVSKDVDCFVITSDKERYTAKKNKFTYYQGLDLAVIEFESDKSYPVEKLGKSEAVTIGKNIYVAGAPLPNETLPKRAIQVRDGKIISTATEGELGYTLVDVLPQRFRYPSRNSLFQKL</sequence>
<dbReference type="SUPFAM" id="SSF50494">
    <property type="entry name" value="Trypsin-like serine proteases"/>
    <property type="match status" value="1"/>
</dbReference>
<dbReference type="GO" id="GO:0008233">
    <property type="term" value="F:peptidase activity"/>
    <property type="evidence" value="ECO:0007669"/>
    <property type="project" value="UniProtKB-KW"/>
</dbReference>
<evidence type="ECO:0000313" key="1">
    <source>
        <dbReference type="EMBL" id="MCP2732074.1"/>
    </source>
</evidence>
<proteinExistence type="predicted"/>
<protein>
    <submittedName>
        <fullName evidence="1">Serine protease</fullName>
    </submittedName>
</protein>
<dbReference type="Gene3D" id="2.40.10.120">
    <property type="match status" value="1"/>
</dbReference>
<dbReference type="Pfam" id="PF13365">
    <property type="entry name" value="Trypsin_2"/>
    <property type="match status" value="1"/>
</dbReference>
<organism evidence="1 2">
    <name type="scientific">Limnofasciculus baicalensis BBK-W-15</name>
    <dbReference type="NCBI Taxonomy" id="2699891"/>
    <lineage>
        <taxon>Bacteria</taxon>
        <taxon>Bacillati</taxon>
        <taxon>Cyanobacteriota</taxon>
        <taxon>Cyanophyceae</taxon>
        <taxon>Coleofasciculales</taxon>
        <taxon>Coleofasciculaceae</taxon>
        <taxon>Limnofasciculus</taxon>
        <taxon>Limnofasciculus baicalensis</taxon>
    </lineage>
</organism>
<dbReference type="GO" id="GO:0006508">
    <property type="term" value="P:proteolysis"/>
    <property type="evidence" value="ECO:0007669"/>
    <property type="project" value="UniProtKB-KW"/>
</dbReference>
<comment type="caution">
    <text evidence="1">The sequence shown here is derived from an EMBL/GenBank/DDBJ whole genome shotgun (WGS) entry which is preliminary data.</text>
</comment>
<evidence type="ECO:0000313" key="2">
    <source>
        <dbReference type="Proteomes" id="UP001204953"/>
    </source>
</evidence>
<dbReference type="InterPro" id="IPR009003">
    <property type="entry name" value="Peptidase_S1_PA"/>
</dbReference>
<keyword evidence="1" id="KW-0645">Protease</keyword>
<dbReference type="AlphaFoldDB" id="A0AAE3KQ51"/>
<dbReference type="RefSeq" id="WP_254014800.1">
    <property type="nucleotide sequence ID" value="NZ_JAMZMM010000471.1"/>
</dbReference>
<accession>A0AAE3KQ51</accession>
<gene>
    <name evidence="1" type="ORF">NJ959_26960</name>
</gene>
<reference evidence="1" key="1">
    <citation type="submission" date="2022-06" db="EMBL/GenBank/DDBJ databases">
        <title>New cyanobacteria of genus Symplocastrum in benthos of Lake Baikal.</title>
        <authorList>
            <person name="Sorokovikova E."/>
            <person name="Tikhonova I."/>
            <person name="Krasnopeev A."/>
            <person name="Evseev P."/>
            <person name="Gladkikh A."/>
            <person name="Belykh O."/>
        </authorList>
    </citation>
    <scope>NUCLEOTIDE SEQUENCE</scope>
    <source>
        <strain evidence="1">BBK-W-15</strain>
    </source>
</reference>
<name>A0AAE3KQ51_9CYAN</name>